<keyword evidence="1" id="KW-0175">Coiled coil</keyword>
<accession>A0ABQ0QH70</accession>
<keyword evidence="2" id="KW-0812">Transmembrane</keyword>
<dbReference type="EMBL" id="BAQB01000005">
    <property type="protein sequence ID" value="GBR44711.1"/>
    <property type="molecule type" value="Genomic_DNA"/>
</dbReference>
<sequence>MAEMGAMMLERDEGGEGRAYTLRMLEDRVLRLETVASGLSDRHEQLRVETRQEISFLRDQMKNLETKMEEGHRLVNEKLDRLIGGRAVLTGLVTLITSILGTGVVHFAFSLGTR</sequence>
<evidence type="ECO:0008006" key="5">
    <source>
        <dbReference type="Google" id="ProtNLM"/>
    </source>
</evidence>
<evidence type="ECO:0000256" key="1">
    <source>
        <dbReference type="SAM" id="Coils"/>
    </source>
</evidence>
<dbReference type="Proteomes" id="UP001062443">
    <property type="component" value="Unassembled WGS sequence"/>
</dbReference>
<evidence type="ECO:0000313" key="3">
    <source>
        <dbReference type="EMBL" id="GBR44711.1"/>
    </source>
</evidence>
<protein>
    <recommendedName>
        <fullName evidence="5">DUF1640 domain-containing protein</fullName>
    </recommendedName>
</protein>
<keyword evidence="4" id="KW-1185">Reference proteome</keyword>
<keyword evidence="2" id="KW-1133">Transmembrane helix</keyword>
<gene>
    <name evidence="3" type="ORF">AA106556_0515</name>
</gene>
<name>A0ABQ0QH70_9PROT</name>
<evidence type="ECO:0000313" key="4">
    <source>
        <dbReference type="Proteomes" id="UP001062443"/>
    </source>
</evidence>
<comment type="caution">
    <text evidence="3">The sequence shown here is derived from an EMBL/GenBank/DDBJ whole genome shotgun (WGS) entry which is preliminary data.</text>
</comment>
<keyword evidence="2" id="KW-0472">Membrane</keyword>
<feature type="coiled-coil region" evidence="1">
    <location>
        <begin position="47"/>
        <end position="74"/>
    </location>
</feature>
<organism evidence="3 4">
    <name type="scientific">Neokomagataea tanensis NBRC 106556</name>
    <dbReference type="NCBI Taxonomy" id="1223519"/>
    <lineage>
        <taxon>Bacteria</taxon>
        <taxon>Pseudomonadati</taxon>
        <taxon>Pseudomonadota</taxon>
        <taxon>Alphaproteobacteria</taxon>
        <taxon>Acetobacterales</taxon>
        <taxon>Acetobacteraceae</taxon>
        <taxon>Neokomagataea</taxon>
    </lineage>
</organism>
<proteinExistence type="predicted"/>
<evidence type="ECO:0000256" key="2">
    <source>
        <dbReference type="SAM" id="Phobius"/>
    </source>
</evidence>
<feature type="transmembrane region" description="Helical" evidence="2">
    <location>
        <begin position="87"/>
        <end position="109"/>
    </location>
</feature>
<reference evidence="3" key="1">
    <citation type="submission" date="2013-04" db="EMBL/GenBank/DDBJ databases">
        <title>The genome sequencing project of 58 acetic acid bacteria.</title>
        <authorList>
            <person name="Okamoto-Kainuma A."/>
            <person name="Ishikawa M."/>
            <person name="Umino S."/>
            <person name="Koizumi Y."/>
            <person name="Shiwa Y."/>
            <person name="Yoshikawa H."/>
            <person name="Matsutani M."/>
            <person name="Matsushita K."/>
        </authorList>
    </citation>
    <scope>NUCLEOTIDE SEQUENCE</scope>
    <source>
        <strain evidence="3">NBRC 106556</strain>
    </source>
</reference>
<dbReference type="RefSeq" id="WP_068169164.1">
    <property type="nucleotide sequence ID" value="NZ_BAQB01000005.1"/>
</dbReference>